<reference evidence="1" key="1">
    <citation type="submission" date="2021-06" db="EMBL/GenBank/DDBJ databases">
        <authorList>
            <person name="Kallberg Y."/>
            <person name="Tangrot J."/>
            <person name="Rosling A."/>
        </authorList>
    </citation>
    <scope>NUCLEOTIDE SEQUENCE</scope>
    <source>
        <strain evidence="1">CL356</strain>
    </source>
</reference>
<feature type="non-terminal residue" evidence="1">
    <location>
        <position position="1"/>
    </location>
</feature>
<organism evidence="1 2">
    <name type="scientific">Acaulospora colombiana</name>
    <dbReference type="NCBI Taxonomy" id="27376"/>
    <lineage>
        <taxon>Eukaryota</taxon>
        <taxon>Fungi</taxon>
        <taxon>Fungi incertae sedis</taxon>
        <taxon>Mucoromycota</taxon>
        <taxon>Glomeromycotina</taxon>
        <taxon>Glomeromycetes</taxon>
        <taxon>Diversisporales</taxon>
        <taxon>Acaulosporaceae</taxon>
        <taxon>Acaulospora</taxon>
    </lineage>
</organism>
<gene>
    <name evidence="1" type="ORF">ACOLOM_LOCUS9046</name>
</gene>
<protein>
    <submittedName>
        <fullName evidence="1">5671_t:CDS:1</fullName>
    </submittedName>
</protein>
<evidence type="ECO:0000313" key="1">
    <source>
        <dbReference type="EMBL" id="CAG8673575.1"/>
    </source>
</evidence>
<proteinExistence type="predicted"/>
<dbReference type="EMBL" id="CAJVPT010025110">
    <property type="protein sequence ID" value="CAG8673575.1"/>
    <property type="molecule type" value="Genomic_DNA"/>
</dbReference>
<name>A0ACA9NV38_9GLOM</name>
<comment type="caution">
    <text evidence="1">The sequence shown here is derived from an EMBL/GenBank/DDBJ whole genome shotgun (WGS) entry which is preliminary data.</text>
</comment>
<evidence type="ECO:0000313" key="2">
    <source>
        <dbReference type="Proteomes" id="UP000789525"/>
    </source>
</evidence>
<keyword evidence="2" id="KW-1185">Reference proteome</keyword>
<accession>A0ACA9NV38</accession>
<dbReference type="Proteomes" id="UP000789525">
    <property type="component" value="Unassembled WGS sequence"/>
</dbReference>
<sequence length="572" mass="61295">LDKATLLASTPEETSTGSSSDEGLRRPGLARSRTAPAAAVAKPKPTLQPEVAPKERRAEVTTSQIGLAITTLSGSESDASDSGKVRLTKGSTSKSNGSNGPKRLARPPPNPMGRSRSQSVNSSQSKLHNPFADPSDSILNHSSGSNSQELGLGRRGSENTSEESLAAIRRISRKFPALPMAVETGGKVVSLSEVKKTPPSTEAGSASNSSSRKTRNRSLSQPQLVKLPGSSANIHPISPTNSTDGDVAIRTRRRLRTHLDNISPPTSIGGTEDLQQSTGTATAPSTATSLFSGRFTGNMTNSRQASRSQDEQNWSPVTPYTVDSIYSDDEYSSNVVTERPIGHIARRALGIEKFLGEEKEKLDAVSSDGHGNNNDRFVNVIKPDGSRHNPSVPVDVSDIQAYRASDVMFLSPTSSTYRVRPRSNVDSLFPMTVSARSTMTQPSPRQSQRGRKRSGTTESDAAAREAFAAAWRTVVPNVASPSVSDLKNVNSVKVKKTPTLIMHRQVLSGTSMLVDEGYATHPTTSMTSLAMMEPERGRQRSGSKSSEGPMNDRDLVRKARKMRAASVDSEVY</sequence>